<dbReference type="Pfam" id="PF21939">
    <property type="entry name" value="Gp10_C"/>
    <property type="match status" value="1"/>
</dbReference>
<sequence length="155" mass="17131">MANYLDQNGLRYFWGKIKAKMPGPLQAYPVGSIYMSISSSFNPNTSFGGTWSKIAEGHCLIQAGNTYTLASTGGESTHKLTVDEMPSHNHKVVRGDNTRVSSWRSNVGDGLGWYMPVDGDDTYGHMEYNMTFEGGNSAHNNMPPYLAVNIWKRTA</sequence>
<dbReference type="SUPFAM" id="SSF88874">
    <property type="entry name" value="Receptor-binding domain of short tail fibre protein gp12"/>
    <property type="match status" value="1"/>
</dbReference>
<accession>A0A8S5N838</accession>
<proteinExistence type="predicted"/>
<dbReference type="EMBL" id="BK015096">
    <property type="protein sequence ID" value="DAD90862.1"/>
    <property type="molecule type" value="Genomic_DNA"/>
</dbReference>
<protein>
    <submittedName>
        <fullName evidence="2">Baseplate wedge protein</fullName>
    </submittedName>
</protein>
<feature type="domain" description="Baseplate structural protein Gp10 C-terminal" evidence="1">
    <location>
        <begin position="27"/>
        <end position="154"/>
    </location>
</feature>
<name>A0A8S5N838_9CAUD</name>
<dbReference type="InterPro" id="IPR053827">
    <property type="entry name" value="Gp10_C"/>
</dbReference>
<reference evidence="2" key="1">
    <citation type="journal article" date="2021" name="Proc. Natl. Acad. Sci. U.S.A.">
        <title>A Catalog of Tens of Thousands of Viruses from Human Metagenomes Reveals Hidden Associations with Chronic Diseases.</title>
        <authorList>
            <person name="Tisza M.J."/>
            <person name="Buck C.B."/>
        </authorList>
    </citation>
    <scope>NUCLEOTIDE SEQUENCE</scope>
    <source>
        <strain evidence="2">CtfW121</strain>
    </source>
</reference>
<organism evidence="2">
    <name type="scientific">Siphoviridae sp. ctfW121</name>
    <dbReference type="NCBI Taxonomy" id="2826413"/>
    <lineage>
        <taxon>Viruses</taxon>
        <taxon>Duplodnaviria</taxon>
        <taxon>Heunggongvirae</taxon>
        <taxon>Uroviricota</taxon>
        <taxon>Caudoviricetes</taxon>
    </lineage>
</organism>
<evidence type="ECO:0000259" key="1">
    <source>
        <dbReference type="Pfam" id="PF21939"/>
    </source>
</evidence>
<evidence type="ECO:0000313" key="2">
    <source>
        <dbReference type="EMBL" id="DAD90862.1"/>
    </source>
</evidence>